<feature type="chain" id="PRO_5011440419" description="Chitinase" evidence="2">
    <location>
        <begin position="27"/>
        <end position="390"/>
    </location>
</feature>
<organism evidence="3 4">
    <name type="scientific">Faunimonas pinastri</name>
    <dbReference type="NCBI Taxonomy" id="1855383"/>
    <lineage>
        <taxon>Bacteria</taxon>
        <taxon>Pseudomonadati</taxon>
        <taxon>Pseudomonadota</taxon>
        <taxon>Alphaproteobacteria</taxon>
        <taxon>Hyphomicrobiales</taxon>
        <taxon>Afifellaceae</taxon>
        <taxon>Faunimonas</taxon>
    </lineage>
</organism>
<feature type="compositionally biased region" description="Low complexity" evidence="1">
    <location>
        <begin position="368"/>
        <end position="380"/>
    </location>
</feature>
<dbReference type="Proteomes" id="UP000199647">
    <property type="component" value="Unassembled WGS sequence"/>
</dbReference>
<feature type="region of interest" description="Disordered" evidence="1">
    <location>
        <begin position="345"/>
        <end position="390"/>
    </location>
</feature>
<sequence>MRAARKFVALAGVLAAFLGGATAAGAQQCFSPQDAARLPFAIIRQAPPPPTDDARNYRFYPLTDSASLNLDRLNESRASVGKYWFQWANRCQDLGFNKGACGRNPKGNVPIDGPGGDRERRRTFFSSLDRANDCTLAQAALVLGHSQVEAEKLAARSGGKPIGEEQLRSAPPPGRLVDLCPLPARTLPPEGKGIVLDYEVQDGRTPAETTAFLQDYARLVHASAKEAILYTNPLNAPTQRFTGIDGSNAHALYRAFDRIGVQLWSRNREGDLGRSAAAQLDLLRAGGAVDPKRLILVYELRGTDMADARTARAPDGGPLRRTDAVAKRGGCRGRLRRRYDAQAPLPHLRRMLLRGPASRTAPRPPSSHPRSAPGRSPARVRSTRACRPAG</sequence>
<keyword evidence="2" id="KW-0732">Signal</keyword>
<dbReference type="AlphaFoldDB" id="A0A1H9FHA7"/>
<reference evidence="3 4" key="1">
    <citation type="submission" date="2016-10" db="EMBL/GenBank/DDBJ databases">
        <authorList>
            <person name="de Groot N.N."/>
        </authorList>
    </citation>
    <scope>NUCLEOTIDE SEQUENCE [LARGE SCALE GENOMIC DNA]</scope>
    <source>
        <strain evidence="3 4">A52C2</strain>
    </source>
</reference>
<evidence type="ECO:0000313" key="4">
    <source>
        <dbReference type="Proteomes" id="UP000199647"/>
    </source>
</evidence>
<proteinExistence type="predicted"/>
<protein>
    <recommendedName>
        <fullName evidence="5">Chitinase</fullName>
    </recommendedName>
</protein>
<gene>
    <name evidence="3" type="ORF">SAMN05216548_104118</name>
</gene>
<dbReference type="EMBL" id="FOFG01000004">
    <property type="protein sequence ID" value="SEQ37310.1"/>
    <property type="molecule type" value="Genomic_DNA"/>
</dbReference>
<evidence type="ECO:0000256" key="2">
    <source>
        <dbReference type="SAM" id="SignalP"/>
    </source>
</evidence>
<evidence type="ECO:0000256" key="1">
    <source>
        <dbReference type="SAM" id="MobiDB-lite"/>
    </source>
</evidence>
<feature type="signal peptide" evidence="2">
    <location>
        <begin position="1"/>
        <end position="26"/>
    </location>
</feature>
<feature type="region of interest" description="Disordered" evidence="1">
    <location>
        <begin position="155"/>
        <end position="174"/>
    </location>
</feature>
<accession>A0A1H9FHA7</accession>
<keyword evidence="4" id="KW-1185">Reference proteome</keyword>
<evidence type="ECO:0008006" key="5">
    <source>
        <dbReference type="Google" id="ProtNLM"/>
    </source>
</evidence>
<dbReference type="STRING" id="1855383.SAMN05216548_104118"/>
<name>A0A1H9FHA7_9HYPH</name>
<evidence type="ECO:0000313" key="3">
    <source>
        <dbReference type="EMBL" id="SEQ37310.1"/>
    </source>
</evidence>